<name>A0A2P6PZ18_ROSCH</name>
<dbReference type="OMA" id="VIDIKAM"/>
<sequence>MTNSRCIFRVPPRLQLVCEKAYAPQIVSIGPLHHHGKEALKAMEEHKRRYLKYFLGRTNLSLMQYIEKIKNIREAKLRSCYLETIELKSDEFVKIILVDAIFVIHEFLFRYWHPKLLDESDCIFGEPMMTYDIWMDLLVLENQLPFFILEDLFYLDIFPISSEYSNRFDGVERLSIMFLSRCFLADSGIIGGTIAKLETMCCSKEKVQNFVDLL</sequence>
<comment type="caution">
    <text evidence="1">The sequence shown here is derived from an EMBL/GenBank/DDBJ whole genome shotgun (WGS) entry which is preliminary data.</text>
</comment>
<dbReference type="AlphaFoldDB" id="A0A2P6PZ18"/>
<dbReference type="EMBL" id="PDCK01000044">
    <property type="protein sequence ID" value="PRQ27161.1"/>
    <property type="molecule type" value="Genomic_DNA"/>
</dbReference>
<dbReference type="STRING" id="74649.A0A2P6PZ18"/>
<gene>
    <name evidence="1" type="ORF">RchiOBHm_Chr6g0302351</name>
</gene>
<dbReference type="Gramene" id="PRQ27161">
    <property type="protein sequence ID" value="PRQ27161"/>
    <property type="gene ID" value="RchiOBHm_Chr6g0302351"/>
</dbReference>
<dbReference type="PANTHER" id="PTHR31170:SF25">
    <property type="entry name" value="BNAA09G04570D PROTEIN"/>
    <property type="match status" value="1"/>
</dbReference>
<reference evidence="1 2" key="1">
    <citation type="journal article" date="2018" name="Nat. Genet.">
        <title>The Rosa genome provides new insights in the design of modern roses.</title>
        <authorList>
            <person name="Bendahmane M."/>
        </authorList>
    </citation>
    <scope>NUCLEOTIDE SEQUENCE [LARGE SCALE GENOMIC DNA]</scope>
    <source>
        <strain evidence="2">cv. Old Blush</strain>
    </source>
</reference>
<evidence type="ECO:0000313" key="2">
    <source>
        <dbReference type="Proteomes" id="UP000238479"/>
    </source>
</evidence>
<keyword evidence="2" id="KW-1185">Reference proteome</keyword>
<proteinExistence type="predicted"/>
<dbReference type="Proteomes" id="UP000238479">
    <property type="component" value="Chromosome 6"/>
</dbReference>
<evidence type="ECO:0000313" key="1">
    <source>
        <dbReference type="EMBL" id="PRQ27161.1"/>
    </source>
</evidence>
<organism evidence="1 2">
    <name type="scientific">Rosa chinensis</name>
    <name type="common">China rose</name>
    <dbReference type="NCBI Taxonomy" id="74649"/>
    <lineage>
        <taxon>Eukaryota</taxon>
        <taxon>Viridiplantae</taxon>
        <taxon>Streptophyta</taxon>
        <taxon>Embryophyta</taxon>
        <taxon>Tracheophyta</taxon>
        <taxon>Spermatophyta</taxon>
        <taxon>Magnoliopsida</taxon>
        <taxon>eudicotyledons</taxon>
        <taxon>Gunneridae</taxon>
        <taxon>Pentapetalae</taxon>
        <taxon>rosids</taxon>
        <taxon>fabids</taxon>
        <taxon>Rosales</taxon>
        <taxon>Rosaceae</taxon>
        <taxon>Rosoideae</taxon>
        <taxon>Rosoideae incertae sedis</taxon>
        <taxon>Rosa</taxon>
    </lineage>
</organism>
<dbReference type="InterPro" id="IPR004158">
    <property type="entry name" value="DUF247_pln"/>
</dbReference>
<dbReference type="Pfam" id="PF03140">
    <property type="entry name" value="DUF247"/>
    <property type="match status" value="1"/>
</dbReference>
<dbReference type="PANTHER" id="PTHR31170">
    <property type="entry name" value="BNAC04G53230D PROTEIN"/>
    <property type="match status" value="1"/>
</dbReference>
<accession>A0A2P6PZ18</accession>
<protein>
    <submittedName>
        <fullName evidence="1">Uncharacterized protein</fullName>
    </submittedName>
</protein>